<name>A0A543DW80_9PSEU</name>
<dbReference type="PROSITE" id="PS51257">
    <property type="entry name" value="PROKAR_LIPOPROTEIN"/>
    <property type="match status" value="1"/>
</dbReference>
<dbReference type="RefSeq" id="WP_142047425.1">
    <property type="nucleotide sequence ID" value="NZ_VFPA01000001.1"/>
</dbReference>
<dbReference type="OrthoDB" id="3495561at2"/>
<dbReference type="EMBL" id="VFPA01000001">
    <property type="protein sequence ID" value="TQM13582.1"/>
    <property type="molecule type" value="Genomic_DNA"/>
</dbReference>
<proteinExistence type="predicted"/>
<comment type="caution">
    <text evidence="1">The sequence shown here is derived from an EMBL/GenBank/DDBJ whole genome shotgun (WGS) entry which is preliminary data.</text>
</comment>
<evidence type="ECO:0000313" key="1">
    <source>
        <dbReference type="EMBL" id="TQM13582.1"/>
    </source>
</evidence>
<dbReference type="PROSITE" id="PS51318">
    <property type="entry name" value="TAT"/>
    <property type="match status" value="1"/>
</dbReference>
<reference evidence="1 2" key="1">
    <citation type="submission" date="2019-06" db="EMBL/GenBank/DDBJ databases">
        <title>Sequencing the genomes of 1000 actinobacteria strains.</title>
        <authorList>
            <person name="Klenk H.-P."/>
        </authorList>
    </citation>
    <scope>NUCLEOTIDE SEQUENCE [LARGE SCALE GENOMIC DNA]</scope>
    <source>
        <strain evidence="1 2">DSM 45301</strain>
    </source>
</reference>
<gene>
    <name evidence="1" type="ORF">FB558_0333</name>
</gene>
<dbReference type="InterPro" id="IPR006059">
    <property type="entry name" value="SBP"/>
</dbReference>
<sequence length="460" mass="50279">MTAPRSTRPLARRTLLQALGGAVVATPLLGATACGSAEAEANTLRISYQQWGSGRIIQDYLTRVAGAFAVRNPHVTVELVPLVASENDFFTKNELMMSSERTTSDIVYEDTFILKSDIAAGYLRPIDDYVEPWPVWNEFYDVAQQAVRGEDGRVYAVPAPTDTRAIWYHRELFAQAGLPVPWEPRNWDDLLTAFRTIKERLPDVIPVNIFAGKPQGEKTSMQGVQMLLYGTGSVLYDEATRKWVTGSAGLVDSLRFIQTVYAEGLGPGLADALDPNIAETINTSWLPEGRIAAAIDGNWINQNWGPGKPGEWPEWAETMAVAAMPTQFGQDPGVVTLAGGWSWALPSRAPNPDLAWQFLTEMCSTEHVLAWTIDDNKVSNRRDVVSHPDYRGYSPTIEFFTDLVPLATYRPALAPYPQVSNALQTATDAAMRGVPPEAAAAAYDAAVAEIVGSDSTAQEA</sequence>
<evidence type="ECO:0000313" key="2">
    <source>
        <dbReference type="Proteomes" id="UP000315677"/>
    </source>
</evidence>
<dbReference type="Proteomes" id="UP000315677">
    <property type="component" value="Unassembled WGS sequence"/>
</dbReference>
<protein>
    <submittedName>
        <fullName evidence="1">Carbohydrate ABC transporter substrate-binding protein (CUT1 family)</fullName>
    </submittedName>
</protein>
<organism evidence="1 2">
    <name type="scientific">Pseudonocardia kunmingensis</name>
    <dbReference type="NCBI Taxonomy" id="630975"/>
    <lineage>
        <taxon>Bacteria</taxon>
        <taxon>Bacillati</taxon>
        <taxon>Actinomycetota</taxon>
        <taxon>Actinomycetes</taxon>
        <taxon>Pseudonocardiales</taxon>
        <taxon>Pseudonocardiaceae</taxon>
        <taxon>Pseudonocardia</taxon>
    </lineage>
</organism>
<dbReference type="AlphaFoldDB" id="A0A543DW80"/>
<dbReference type="PANTHER" id="PTHR43649:SF14">
    <property type="entry name" value="BLR3389 PROTEIN"/>
    <property type="match status" value="1"/>
</dbReference>
<keyword evidence="2" id="KW-1185">Reference proteome</keyword>
<dbReference type="InterPro" id="IPR050490">
    <property type="entry name" value="Bact_solute-bd_prot1"/>
</dbReference>
<dbReference type="Pfam" id="PF01547">
    <property type="entry name" value="SBP_bac_1"/>
    <property type="match status" value="1"/>
</dbReference>
<dbReference type="SUPFAM" id="SSF53850">
    <property type="entry name" value="Periplasmic binding protein-like II"/>
    <property type="match status" value="1"/>
</dbReference>
<dbReference type="PANTHER" id="PTHR43649">
    <property type="entry name" value="ARABINOSE-BINDING PROTEIN-RELATED"/>
    <property type="match status" value="1"/>
</dbReference>
<accession>A0A543DW80</accession>
<dbReference type="Gene3D" id="3.40.190.10">
    <property type="entry name" value="Periplasmic binding protein-like II"/>
    <property type="match status" value="2"/>
</dbReference>
<dbReference type="InterPro" id="IPR006311">
    <property type="entry name" value="TAT_signal"/>
</dbReference>